<sequence>MKAFVTGGAGFIGSHLVDHLIKIGSVTVFDNLSSGRESFIHHHHKNNNFALIKGDLLDKDLLIRSIENHDIVFHLAANPDARLGNIDTSLDLHQETIVTYNVLEAMRVNNINKIVFSSSGTIYGEVPVKPIHEDFGPVLPISLYGAGKLASEGLISAFCNTFGLQGWIYRFANVVGDRGTHGVIFDFINKLKKNPLELEILGDGTQEKPYLEVNDCIEGILFGLFNSKDRVNVFNLGCDSSTSVQKIARMVLEEMKLTNTKCKYTGSDRGWPGDVPQYRCDCLKINTLGWKAKYTSDEAVHLTIKALIKELGAV</sequence>
<dbReference type="InterPro" id="IPR001509">
    <property type="entry name" value="Epimerase_deHydtase"/>
</dbReference>
<proteinExistence type="inferred from homology"/>
<name>A0A8F5VL79_METHU</name>
<comment type="similarity">
    <text evidence="1">Belongs to the NAD(P)-dependent epimerase/dehydratase family.</text>
</comment>
<evidence type="ECO:0000256" key="1">
    <source>
        <dbReference type="ARBA" id="ARBA00007637"/>
    </source>
</evidence>
<feature type="domain" description="NAD-dependent epimerase/dehydratase" evidence="2">
    <location>
        <begin position="4"/>
        <end position="237"/>
    </location>
</feature>
<dbReference type="CDD" id="cd05234">
    <property type="entry name" value="UDP_G4E_2_SDR_e"/>
    <property type="match status" value="1"/>
</dbReference>
<dbReference type="OrthoDB" id="4907at2157"/>
<reference evidence="3 4" key="1">
    <citation type="submission" date="2021-06" db="EMBL/GenBank/DDBJ databases">
        <title>Complete genome sequence of the secondary alcohol utilizing methanogen Methanospirillum hungatei strain GP1.</title>
        <authorList>
            <person name="Day L.A."/>
            <person name="Costa K.C."/>
        </authorList>
    </citation>
    <scope>NUCLEOTIDE SEQUENCE [LARGE SCALE GENOMIC DNA]</scope>
    <source>
        <strain evidence="3 4">GP1</strain>
    </source>
</reference>
<dbReference type="PANTHER" id="PTHR43000">
    <property type="entry name" value="DTDP-D-GLUCOSE 4,6-DEHYDRATASE-RELATED"/>
    <property type="match status" value="1"/>
</dbReference>
<evidence type="ECO:0000313" key="3">
    <source>
        <dbReference type="EMBL" id="QXO93532.1"/>
    </source>
</evidence>
<evidence type="ECO:0000259" key="2">
    <source>
        <dbReference type="Pfam" id="PF01370"/>
    </source>
</evidence>
<dbReference type="Proteomes" id="UP000694228">
    <property type="component" value="Chromosome"/>
</dbReference>
<accession>A0A8F5VL79</accession>
<dbReference type="EMBL" id="CP077107">
    <property type="protein sequence ID" value="QXO93532.1"/>
    <property type="molecule type" value="Genomic_DNA"/>
</dbReference>
<dbReference type="Pfam" id="PF01370">
    <property type="entry name" value="Epimerase"/>
    <property type="match status" value="1"/>
</dbReference>
<organism evidence="3 4">
    <name type="scientific">Methanospirillum hungatei</name>
    <dbReference type="NCBI Taxonomy" id="2203"/>
    <lineage>
        <taxon>Archaea</taxon>
        <taxon>Methanobacteriati</taxon>
        <taxon>Methanobacteriota</taxon>
        <taxon>Stenosarchaea group</taxon>
        <taxon>Methanomicrobia</taxon>
        <taxon>Methanomicrobiales</taxon>
        <taxon>Methanospirillaceae</taxon>
        <taxon>Methanospirillum</taxon>
    </lineage>
</organism>
<gene>
    <name evidence="3" type="ORF">KSK55_09065</name>
</gene>
<evidence type="ECO:0000313" key="4">
    <source>
        <dbReference type="Proteomes" id="UP000694228"/>
    </source>
</evidence>
<dbReference type="AlphaFoldDB" id="A0A8F5VL79"/>
<protein>
    <submittedName>
        <fullName evidence="3">NAD-dependent epimerase/dehydratase family protein</fullName>
    </submittedName>
</protein>